<protein>
    <submittedName>
        <fullName evidence="1">Uncharacterized protein</fullName>
    </submittedName>
</protein>
<evidence type="ECO:0000313" key="1">
    <source>
        <dbReference type="EMBL" id="KIK23850.1"/>
    </source>
</evidence>
<reference evidence="2" key="2">
    <citation type="submission" date="2015-01" db="EMBL/GenBank/DDBJ databases">
        <title>Evolutionary Origins and Diversification of the Mycorrhizal Mutualists.</title>
        <authorList>
            <consortium name="DOE Joint Genome Institute"/>
            <consortium name="Mycorrhizal Genomics Consortium"/>
            <person name="Kohler A."/>
            <person name="Kuo A."/>
            <person name="Nagy L.G."/>
            <person name="Floudas D."/>
            <person name="Copeland A."/>
            <person name="Barry K.W."/>
            <person name="Cichocki N."/>
            <person name="Veneault-Fourrey C."/>
            <person name="LaButti K."/>
            <person name="Lindquist E.A."/>
            <person name="Lipzen A."/>
            <person name="Lundell T."/>
            <person name="Morin E."/>
            <person name="Murat C."/>
            <person name="Riley R."/>
            <person name="Ohm R."/>
            <person name="Sun H."/>
            <person name="Tunlid A."/>
            <person name="Henrissat B."/>
            <person name="Grigoriev I.V."/>
            <person name="Hibbett D.S."/>
            <person name="Martin F."/>
        </authorList>
    </citation>
    <scope>NUCLEOTIDE SEQUENCE [LARGE SCALE GENOMIC DNA]</scope>
    <source>
        <strain evidence="2">441</strain>
    </source>
</reference>
<dbReference type="Proteomes" id="UP000054018">
    <property type="component" value="Unassembled WGS sequence"/>
</dbReference>
<evidence type="ECO:0000313" key="2">
    <source>
        <dbReference type="Proteomes" id="UP000054018"/>
    </source>
</evidence>
<reference evidence="1 2" key="1">
    <citation type="submission" date="2014-04" db="EMBL/GenBank/DDBJ databases">
        <authorList>
            <consortium name="DOE Joint Genome Institute"/>
            <person name="Kuo A."/>
            <person name="Kohler A."/>
            <person name="Costa M.D."/>
            <person name="Nagy L.G."/>
            <person name="Floudas D."/>
            <person name="Copeland A."/>
            <person name="Barry K.W."/>
            <person name="Cichocki N."/>
            <person name="Veneault-Fourrey C."/>
            <person name="LaButti K."/>
            <person name="Lindquist E.A."/>
            <person name="Lipzen A."/>
            <person name="Lundell T."/>
            <person name="Morin E."/>
            <person name="Murat C."/>
            <person name="Sun H."/>
            <person name="Tunlid A."/>
            <person name="Henrissat B."/>
            <person name="Grigoriev I.V."/>
            <person name="Hibbett D.S."/>
            <person name="Martin F."/>
            <person name="Nordberg H.P."/>
            <person name="Cantor M.N."/>
            <person name="Hua S.X."/>
        </authorList>
    </citation>
    <scope>NUCLEOTIDE SEQUENCE [LARGE SCALE GENOMIC DNA]</scope>
    <source>
        <strain evidence="1 2">441</strain>
    </source>
</reference>
<gene>
    <name evidence="1" type="ORF">PISMIDRAFT_431191</name>
</gene>
<keyword evidence="2" id="KW-1185">Reference proteome</keyword>
<dbReference type="HOGENOM" id="CLU_2016159_0_0_1"/>
<organism evidence="1 2">
    <name type="scientific">Pisolithus microcarpus 441</name>
    <dbReference type="NCBI Taxonomy" id="765257"/>
    <lineage>
        <taxon>Eukaryota</taxon>
        <taxon>Fungi</taxon>
        <taxon>Dikarya</taxon>
        <taxon>Basidiomycota</taxon>
        <taxon>Agaricomycotina</taxon>
        <taxon>Agaricomycetes</taxon>
        <taxon>Agaricomycetidae</taxon>
        <taxon>Boletales</taxon>
        <taxon>Sclerodermatineae</taxon>
        <taxon>Pisolithaceae</taxon>
        <taxon>Pisolithus</taxon>
    </lineage>
</organism>
<name>A0A0C9YG12_9AGAM</name>
<accession>A0A0C9YG12</accession>
<sequence>MHGHALASRVQLCDCQWQFVLACRHLVLPLSGDQENFLSRCLARWHGIPRMEYALVASEGKFKANWINVAQPLILLIGGLVSTNPPYFSVPPLHMTSWVLIRIPLPPQRRAAVPSIQCVCGLG</sequence>
<dbReference type="EMBL" id="KN833722">
    <property type="protein sequence ID" value="KIK23850.1"/>
    <property type="molecule type" value="Genomic_DNA"/>
</dbReference>
<proteinExistence type="predicted"/>
<dbReference type="AlphaFoldDB" id="A0A0C9YG12"/>